<evidence type="ECO:0000256" key="2">
    <source>
        <dbReference type="ARBA" id="ARBA00023125"/>
    </source>
</evidence>
<reference evidence="4" key="1">
    <citation type="submission" date="2018-06" db="EMBL/GenBank/DDBJ databases">
        <authorList>
            <person name="Zhirakovskaya E."/>
        </authorList>
    </citation>
    <scope>NUCLEOTIDE SEQUENCE</scope>
</reference>
<organism evidence="4">
    <name type="scientific">hydrothermal vent metagenome</name>
    <dbReference type="NCBI Taxonomy" id="652676"/>
    <lineage>
        <taxon>unclassified sequences</taxon>
        <taxon>metagenomes</taxon>
        <taxon>ecological metagenomes</taxon>
    </lineage>
</organism>
<evidence type="ECO:0000313" key="4">
    <source>
        <dbReference type="EMBL" id="VAW43627.1"/>
    </source>
</evidence>
<accession>A0A3B0VYZ2</accession>
<evidence type="ECO:0000256" key="3">
    <source>
        <dbReference type="ARBA" id="ARBA00023163"/>
    </source>
</evidence>
<name>A0A3B0VYZ2_9ZZZZ</name>
<sequence length="154" mass="17840">MNPSEEILHYVEAFGLFFEQSGLSRTAGRIMGWLLVCDPPHQTMHELVEVLQVSKSSISTSSRILIHANLVDKISLPGKRRDYYRMSDKAWTNTFLTSVKQTAVMREMAEQGLALLAEKSADQQQRLQDMHGLYLFLERELPLLLERWHEEHNE</sequence>
<dbReference type="Gene3D" id="1.10.287.160">
    <property type="entry name" value="HR1 repeat"/>
    <property type="match status" value="1"/>
</dbReference>
<protein>
    <submittedName>
        <fullName evidence="4">Uncharacterized protein</fullName>
    </submittedName>
</protein>
<proteinExistence type="predicted"/>
<dbReference type="PANTHER" id="PTHR38465:SF2">
    <property type="entry name" value="HTH-TYPE TRANSCRIPTIONAL REGULATOR MMPR5"/>
    <property type="match status" value="1"/>
</dbReference>
<gene>
    <name evidence="4" type="ORF">MNBD_CHLOROFLEXI01-913</name>
</gene>
<dbReference type="AlphaFoldDB" id="A0A3B0VYZ2"/>
<dbReference type="EMBL" id="UOEU01001125">
    <property type="protein sequence ID" value="VAW43627.1"/>
    <property type="molecule type" value="Genomic_DNA"/>
</dbReference>
<dbReference type="InterPro" id="IPR036390">
    <property type="entry name" value="WH_DNA-bd_sf"/>
</dbReference>
<keyword evidence="1" id="KW-0805">Transcription regulation</keyword>
<dbReference type="InterPro" id="IPR052362">
    <property type="entry name" value="HTH-GbsR_regulator"/>
</dbReference>
<keyword evidence="3" id="KW-0804">Transcription</keyword>
<dbReference type="GO" id="GO:0003677">
    <property type="term" value="F:DNA binding"/>
    <property type="evidence" value="ECO:0007669"/>
    <property type="project" value="UniProtKB-KW"/>
</dbReference>
<keyword evidence="2" id="KW-0238">DNA-binding</keyword>
<evidence type="ECO:0000256" key="1">
    <source>
        <dbReference type="ARBA" id="ARBA00023015"/>
    </source>
</evidence>
<dbReference type="InterPro" id="IPR036388">
    <property type="entry name" value="WH-like_DNA-bd_sf"/>
</dbReference>
<dbReference type="Gene3D" id="1.10.10.10">
    <property type="entry name" value="Winged helix-like DNA-binding domain superfamily/Winged helix DNA-binding domain"/>
    <property type="match status" value="1"/>
</dbReference>
<dbReference type="SUPFAM" id="SSF46785">
    <property type="entry name" value="Winged helix' DNA-binding domain"/>
    <property type="match status" value="1"/>
</dbReference>
<dbReference type="PANTHER" id="PTHR38465">
    <property type="entry name" value="HTH-TYPE TRANSCRIPTIONAL REGULATOR MJ1563-RELATED"/>
    <property type="match status" value="1"/>
</dbReference>